<evidence type="ECO:0000256" key="9">
    <source>
        <dbReference type="ARBA" id="ARBA00023040"/>
    </source>
</evidence>
<feature type="transmembrane region" description="Helical" evidence="16">
    <location>
        <begin position="51"/>
        <end position="79"/>
    </location>
</feature>
<evidence type="ECO:0000256" key="4">
    <source>
        <dbReference type="ARBA" id="ARBA00022606"/>
    </source>
</evidence>
<keyword evidence="9 16" id="KW-0297">G-protein coupled receptor</keyword>
<keyword evidence="14 16" id="KW-0807">Transducer</keyword>
<evidence type="ECO:0000256" key="12">
    <source>
        <dbReference type="ARBA" id="ARBA00023170"/>
    </source>
</evidence>
<dbReference type="GO" id="GO:0004930">
    <property type="term" value="F:G protein-coupled receptor activity"/>
    <property type="evidence" value="ECO:0007669"/>
    <property type="project" value="UniProtKB-KW"/>
</dbReference>
<keyword evidence="8 16" id="KW-0157">Chromophore</keyword>
<dbReference type="InterPro" id="IPR017452">
    <property type="entry name" value="GPCR_Rhodpsn_7TM"/>
</dbReference>
<proteinExistence type="evidence at transcript level"/>
<dbReference type="PRINTS" id="PR00238">
    <property type="entry name" value="OPSIN"/>
</dbReference>
<evidence type="ECO:0000256" key="11">
    <source>
        <dbReference type="ARBA" id="ARBA00023157"/>
    </source>
</evidence>
<keyword evidence="13" id="KW-0325">Glycoprotein</keyword>
<dbReference type="GO" id="GO:0007602">
    <property type="term" value="P:phototransduction"/>
    <property type="evidence" value="ECO:0007669"/>
    <property type="project" value="UniProtKB-KW"/>
</dbReference>
<feature type="transmembrane region" description="Helical" evidence="16">
    <location>
        <begin position="128"/>
        <end position="149"/>
    </location>
</feature>
<evidence type="ECO:0000256" key="6">
    <source>
        <dbReference type="ARBA" id="ARBA00022925"/>
    </source>
</evidence>
<evidence type="ECO:0000259" key="17">
    <source>
        <dbReference type="PROSITE" id="PS50262"/>
    </source>
</evidence>
<name>A0A060N2S8_9ORTH</name>
<keyword evidence="15" id="KW-0844">Vision</keyword>
<dbReference type="Pfam" id="PF00001">
    <property type="entry name" value="7tm_1"/>
    <property type="match status" value="1"/>
</dbReference>
<dbReference type="InterPro" id="IPR001735">
    <property type="entry name" value="Opsin_RH1/RH2"/>
</dbReference>
<dbReference type="PROSITE" id="PS00237">
    <property type="entry name" value="G_PROTEIN_RECEP_F1_1"/>
    <property type="match status" value="1"/>
</dbReference>
<dbReference type="SUPFAM" id="SSF81321">
    <property type="entry name" value="Family A G protein-coupled receptor-like"/>
    <property type="match status" value="1"/>
</dbReference>
<dbReference type="PROSITE" id="PS00238">
    <property type="entry name" value="OPSIN"/>
    <property type="match status" value="1"/>
</dbReference>
<dbReference type="GO" id="GO:0016020">
    <property type="term" value="C:membrane"/>
    <property type="evidence" value="ECO:0007669"/>
    <property type="project" value="UniProtKB-SubCell"/>
</dbReference>
<evidence type="ECO:0000256" key="13">
    <source>
        <dbReference type="ARBA" id="ARBA00023180"/>
    </source>
</evidence>
<comment type="subcellular location">
    <subcellularLocation>
        <location evidence="1 16">Membrane</location>
        <topology evidence="1 16">Multi-pass membrane protein</topology>
    </subcellularLocation>
</comment>
<dbReference type="Gene3D" id="1.20.1070.10">
    <property type="entry name" value="Rhodopsin 7-helix transmembrane proteins"/>
    <property type="match status" value="1"/>
</dbReference>
<evidence type="ECO:0000256" key="8">
    <source>
        <dbReference type="ARBA" id="ARBA00022991"/>
    </source>
</evidence>
<keyword evidence="2 16" id="KW-0600">Photoreceptor protein</keyword>
<reference evidence="18" key="1">
    <citation type="submission" date="2012-12" db="EMBL/GenBank/DDBJ databases">
        <title>External coincidence model explains cricket's photoperiodic responses.</title>
        <authorList>
            <person name="Tamaki S."/>
            <person name="Takemoto S."/>
            <person name="Uryu O."/>
            <person name="Kamae Y."/>
            <person name="Tomioka K."/>
        </authorList>
    </citation>
    <scope>NUCLEOTIDE SEQUENCE</scope>
</reference>
<keyword evidence="3" id="KW-0597">Phosphoprotein</keyword>
<evidence type="ECO:0000256" key="1">
    <source>
        <dbReference type="ARBA" id="ARBA00004141"/>
    </source>
</evidence>
<feature type="transmembrane region" description="Helical" evidence="16">
    <location>
        <begin position="91"/>
        <end position="116"/>
    </location>
</feature>
<dbReference type="CDD" id="cd15079">
    <property type="entry name" value="7tmA_photoreceptors_insect"/>
    <property type="match status" value="1"/>
</dbReference>
<organism evidence="18">
    <name type="scientific">Svercacheta siamensis</name>
    <dbReference type="NCBI Taxonomy" id="2484694"/>
    <lineage>
        <taxon>Eukaryota</taxon>
        <taxon>Metazoa</taxon>
        <taxon>Ecdysozoa</taxon>
        <taxon>Arthropoda</taxon>
        <taxon>Hexapoda</taxon>
        <taxon>Insecta</taxon>
        <taxon>Pterygota</taxon>
        <taxon>Neoptera</taxon>
        <taxon>Polyneoptera</taxon>
        <taxon>Orthoptera</taxon>
        <taxon>Ensifera</taxon>
        <taxon>Gryllidea</taxon>
        <taxon>Grylloidea</taxon>
        <taxon>Gryllidae</taxon>
        <taxon>Gryllinae</taxon>
        <taxon>Svercacheta</taxon>
    </lineage>
</organism>
<dbReference type="InterPro" id="IPR027430">
    <property type="entry name" value="Retinal_BS"/>
</dbReference>
<keyword evidence="7 16" id="KW-1133">Transmembrane helix</keyword>
<comment type="similarity">
    <text evidence="16">Belongs to the G-protein coupled receptor 1 family. Opsin subfamily.</text>
</comment>
<evidence type="ECO:0000313" key="18">
    <source>
        <dbReference type="EMBL" id="BAN42618.1"/>
    </source>
</evidence>
<dbReference type="InterPro" id="IPR000276">
    <property type="entry name" value="GPCR_Rhodpsn"/>
</dbReference>
<evidence type="ECO:0000256" key="14">
    <source>
        <dbReference type="ARBA" id="ARBA00023224"/>
    </source>
</evidence>
<protein>
    <submittedName>
        <fullName evidence="18">Opsin-Long Wave</fullName>
    </submittedName>
</protein>
<evidence type="ECO:0000256" key="15">
    <source>
        <dbReference type="ARBA" id="ARBA00023305"/>
    </source>
</evidence>
<dbReference type="PRINTS" id="PR00576">
    <property type="entry name" value="OPSINRH1RH2"/>
</dbReference>
<evidence type="ECO:0000256" key="2">
    <source>
        <dbReference type="ARBA" id="ARBA00022543"/>
    </source>
</evidence>
<dbReference type="AlphaFoldDB" id="A0A060N2S8"/>
<evidence type="ECO:0000256" key="10">
    <source>
        <dbReference type="ARBA" id="ARBA00023136"/>
    </source>
</evidence>
<keyword evidence="5 16" id="KW-0812">Transmembrane</keyword>
<dbReference type="GO" id="GO:0007601">
    <property type="term" value="P:visual perception"/>
    <property type="evidence" value="ECO:0007669"/>
    <property type="project" value="UniProtKB-KW"/>
</dbReference>
<comment type="caution">
    <text evidence="16">Lacks conserved residue(s) required for the propagation of feature annotation.</text>
</comment>
<dbReference type="PROSITE" id="PS50262">
    <property type="entry name" value="G_PROTEIN_RECEP_F1_2"/>
    <property type="match status" value="1"/>
</dbReference>
<keyword evidence="4 16" id="KW-0716">Sensory transduction</keyword>
<dbReference type="PANTHER" id="PTHR24240">
    <property type="entry name" value="OPSIN"/>
    <property type="match status" value="1"/>
</dbReference>
<keyword evidence="6 16" id="KW-0681">Retinal protein</keyword>
<sequence>MTVLPNEPHFSAYQWGSGGGMGNITVVDKVLPEMMHMVDAYWYQFPPMNPLWHGLLGFVIGVLGMISVLGNGMVVYIFCSTKGLRTPSNLLVVNLAFSDFLMMLAMSPAMVINCYYETWVLGPLMCELYGMAGSLFGCGSIWTMTMIALDRYNAIVKGLSAKPMTNKTAALRILFVWVTAIAWTVMPMFGWNRYVPEGNMTACGTDYLTKSWQSRSYILIYSFFVYFLPLFTIIYSYFFIVQAVAAHEKAMREQAKKMNVASLRSADNANTSAECKLAKVALMTISLWFFAWTPYLVINYTGIFEGAKISPLATIWSSLFAKANAVYNPIVYGHQPPQGRPGARPALGSSSPPWRPGRRWRGCRIYVLPTSFLCE</sequence>
<dbReference type="InterPro" id="IPR050125">
    <property type="entry name" value="GPCR_opsins"/>
</dbReference>
<keyword evidence="11" id="KW-1015">Disulfide bond</keyword>
<feature type="domain" description="G-protein coupled receptors family 1 profile" evidence="17">
    <location>
        <begin position="70"/>
        <end position="332"/>
    </location>
</feature>
<keyword evidence="10 16" id="KW-0472">Membrane</keyword>
<accession>A0A060N2S8</accession>
<feature type="transmembrane region" description="Helical" evidence="16">
    <location>
        <begin position="218"/>
        <end position="246"/>
    </location>
</feature>
<evidence type="ECO:0000256" key="5">
    <source>
        <dbReference type="ARBA" id="ARBA00022692"/>
    </source>
</evidence>
<dbReference type="FunFam" id="1.20.1070.10:FF:000044">
    <property type="entry name" value="Opsin, ultraviolet-sensitive"/>
    <property type="match status" value="1"/>
</dbReference>
<evidence type="ECO:0000256" key="3">
    <source>
        <dbReference type="ARBA" id="ARBA00022553"/>
    </source>
</evidence>
<dbReference type="GO" id="GO:0009881">
    <property type="term" value="F:photoreceptor activity"/>
    <property type="evidence" value="ECO:0007669"/>
    <property type="project" value="UniProtKB-KW"/>
</dbReference>
<gene>
    <name evidence="18" type="primary">op-LW</name>
</gene>
<feature type="transmembrane region" description="Helical" evidence="16">
    <location>
        <begin position="169"/>
        <end position="191"/>
    </location>
</feature>
<dbReference type="InterPro" id="IPR001760">
    <property type="entry name" value="Opsin"/>
</dbReference>
<dbReference type="PRINTS" id="PR00237">
    <property type="entry name" value="GPCRRHODOPSN"/>
</dbReference>
<evidence type="ECO:0000256" key="16">
    <source>
        <dbReference type="RuleBase" id="RU004951"/>
    </source>
</evidence>
<dbReference type="EMBL" id="AB769500">
    <property type="protein sequence ID" value="BAN42618.1"/>
    <property type="molecule type" value="mRNA"/>
</dbReference>
<keyword evidence="12 16" id="KW-0675">Receptor</keyword>
<evidence type="ECO:0000256" key="7">
    <source>
        <dbReference type="ARBA" id="ARBA00022989"/>
    </source>
</evidence>